<evidence type="ECO:0000256" key="1">
    <source>
        <dbReference type="ARBA" id="ARBA00010638"/>
    </source>
</evidence>
<name>A0A6J6QGY6_9ZZZZ</name>
<reference evidence="4" key="1">
    <citation type="submission" date="2020-05" db="EMBL/GenBank/DDBJ databases">
        <authorList>
            <person name="Chiriac C."/>
            <person name="Salcher M."/>
            <person name="Ghai R."/>
            <person name="Kavagutti S V."/>
        </authorList>
    </citation>
    <scope>NUCLEOTIDE SEQUENCE</scope>
</reference>
<dbReference type="EMBL" id="CAEZYJ010000001">
    <property type="protein sequence ID" value="CAB4709802.1"/>
    <property type="molecule type" value="Genomic_DNA"/>
</dbReference>
<dbReference type="PANTHER" id="PTHR23407:SF1">
    <property type="entry name" value="5-FORMYLTETRAHYDROFOLATE CYCLO-LIGASE"/>
    <property type="match status" value="1"/>
</dbReference>
<dbReference type="InterPro" id="IPR002698">
    <property type="entry name" value="FTHF_cligase"/>
</dbReference>
<dbReference type="GO" id="GO:0035999">
    <property type="term" value="P:tetrahydrofolate interconversion"/>
    <property type="evidence" value="ECO:0007669"/>
    <property type="project" value="TreeGrafter"/>
</dbReference>
<proteinExistence type="inferred from homology"/>
<dbReference type="GO" id="GO:0005524">
    <property type="term" value="F:ATP binding"/>
    <property type="evidence" value="ECO:0007669"/>
    <property type="project" value="UniProtKB-KW"/>
</dbReference>
<keyword evidence="3" id="KW-0067">ATP-binding</keyword>
<sequence>MITPYADHVEEKSQTRRVLRNLRKLAPEGDERASSLLLEQVEFDHLKLKKPIKVVASYTSYGNEPSTQGFNSTLLGRGVQVLLPHLLEDNSLEWIDSKTGKNFGITGISLAQIVVVPALSVDESGMRIGQGGGSYDRALKLNSGWKVCLLHDGEIFEGKLPQEIHDQKVNAVVTPTKIICFI</sequence>
<gene>
    <name evidence="4" type="ORF">UFOPK2659_00025</name>
</gene>
<dbReference type="GO" id="GO:0030272">
    <property type="term" value="F:5-formyltetrahydrofolate cyclo-ligase activity"/>
    <property type="evidence" value="ECO:0007669"/>
    <property type="project" value="TreeGrafter"/>
</dbReference>
<dbReference type="InterPro" id="IPR024185">
    <property type="entry name" value="FTHF_cligase-like_sf"/>
</dbReference>
<protein>
    <submittedName>
        <fullName evidence="4">Unannotated protein</fullName>
    </submittedName>
</protein>
<comment type="similarity">
    <text evidence="1">Belongs to the 5-formyltetrahydrofolate cyclo-ligase family.</text>
</comment>
<dbReference type="Gene3D" id="3.40.50.10420">
    <property type="entry name" value="NagB/RpiA/CoA transferase-like"/>
    <property type="match status" value="1"/>
</dbReference>
<evidence type="ECO:0000313" key="4">
    <source>
        <dbReference type="EMBL" id="CAB4709802.1"/>
    </source>
</evidence>
<organism evidence="4">
    <name type="scientific">freshwater metagenome</name>
    <dbReference type="NCBI Taxonomy" id="449393"/>
    <lineage>
        <taxon>unclassified sequences</taxon>
        <taxon>metagenomes</taxon>
        <taxon>ecological metagenomes</taxon>
    </lineage>
</organism>
<dbReference type="PANTHER" id="PTHR23407">
    <property type="entry name" value="ATPASE INHIBITOR/5-FORMYLTETRAHYDROFOLATE CYCLO-LIGASE"/>
    <property type="match status" value="1"/>
</dbReference>
<dbReference type="SUPFAM" id="SSF100950">
    <property type="entry name" value="NagB/RpiA/CoA transferase-like"/>
    <property type="match status" value="1"/>
</dbReference>
<evidence type="ECO:0000256" key="3">
    <source>
        <dbReference type="ARBA" id="ARBA00022840"/>
    </source>
</evidence>
<dbReference type="Pfam" id="PF01812">
    <property type="entry name" value="5-FTHF_cyc-lig"/>
    <property type="match status" value="1"/>
</dbReference>
<dbReference type="InterPro" id="IPR037171">
    <property type="entry name" value="NagB/RpiA_transferase-like"/>
</dbReference>
<dbReference type="GO" id="GO:0009396">
    <property type="term" value="P:folic acid-containing compound biosynthetic process"/>
    <property type="evidence" value="ECO:0007669"/>
    <property type="project" value="TreeGrafter"/>
</dbReference>
<dbReference type="PIRSF" id="PIRSF006806">
    <property type="entry name" value="FTHF_cligase"/>
    <property type="match status" value="1"/>
</dbReference>
<keyword evidence="2" id="KW-0547">Nucleotide-binding</keyword>
<evidence type="ECO:0000256" key="2">
    <source>
        <dbReference type="ARBA" id="ARBA00022741"/>
    </source>
</evidence>
<dbReference type="AlphaFoldDB" id="A0A6J6QGY6"/>
<accession>A0A6J6QGY6</accession>